<keyword evidence="2" id="KW-1185">Reference proteome</keyword>
<sequence length="297" mass="32967">MATTPRSRMPVTSANFGNWLRSQQITGNFSFSATVVPVPSASAIYVGGRALPKLPEIDFNMTDTTKGKQKYSTILVVREEFQELASKIAALSLGSAKPLLTDTYTPKAKLPTSSDASTKTRDSLPLRSHLVVPSTSEFLQAKSAELATASVCHQCRGSHSCDLITGDCGINQITHNERSLLERVIYEFSGESSDVMIRSLIWFKGVQDLKIVHWEKGLLFRQGAWLSELVEDEKIFPWQDGKSLMDYVQTSQFSNNIGNYGNTIRNLKSIENVALHPLNSLGDILRDAKINYLQNKH</sequence>
<dbReference type="Proteomes" id="UP000242519">
    <property type="component" value="Unassembled WGS sequence"/>
</dbReference>
<evidence type="ECO:0000313" key="2">
    <source>
        <dbReference type="Proteomes" id="UP000242519"/>
    </source>
</evidence>
<dbReference type="OrthoDB" id="3557569at2759"/>
<proteinExistence type="predicted"/>
<accession>A0A218Z871</accession>
<gene>
    <name evidence="1" type="ORF">B2J93_9355</name>
</gene>
<protein>
    <submittedName>
        <fullName evidence="1">Uncharacterized protein</fullName>
    </submittedName>
</protein>
<dbReference type="InParanoid" id="A0A218Z871"/>
<dbReference type="AlphaFoldDB" id="A0A218Z871"/>
<evidence type="ECO:0000313" key="1">
    <source>
        <dbReference type="EMBL" id="OWP04287.1"/>
    </source>
</evidence>
<dbReference type="EMBL" id="MZNU01000116">
    <property type="protein sequence ID" value="OWP04287.1"/>
    <property type="molecule type" value="Genomic_DNA"/>
</dbReference>
<name>A0A218Z871_9HELO</name>
<reference evidence="1 2" key="1">
    <citation type="submission" date="2017-04" db="EMBL/GenBank/DDBJ databases">
        <title>Draft genome sequence of Marssonina coronaria NL1: causal agent of apple blotch.</title>
        <authorList>
            <person name="Cheng Q."/>
        </authorList>
    </citation>
    <scope>NUCLEOTIDE SEQUENCE [LARGE SCALE GENOMIC DNA]</scope>
    <source>
        <strain evidence="1 2">NL1</strain>
    </source>
</reference>
<organism evidence="1 2">
    <name type="scientific">Diplocarpon coronariae</name>
    <dbReference type="NCBI Taxonomy" id="2795749"/>
    <lineage>
        <taxon>Eukaryota</taxon>
        <taxon>Fungi</taxon>
        <taxon>Dikarya</taxon>
        <taxon>Ascomycota</taxon>
        <taxon>Pezizomycotina</taxon>
        <taxon>Leotiomycetes</taxon>
        <taxon>Helotiales</taxon>
        <taxon>Drepanopezizaceae</taxon>
        <taxon>Diplocarpon</taxon>
    </lineage>
</organism>
<comment type="caution">
    <text evidence="1">The sequence shown here is derived from an EMBL/GenBank/DDBJ whole genome shotgun (WGS) entry which is preliminary data.</text>
</comment>